<feature type="region of interest" description="Disordered" evidence="1">
    <location>
        <begin position="289"/>
        <end position="317"/>
    </location>
</feature>
<feature type="compositionally biased region" description="Polar residues" evidence="1">
    <location>
        <begin position="159"/>
        <end position="197"/>
    </location>
</feature>
<dbReference type="Proteomes" id="UP001454036">
    <property type="component" value="Unassembled WGS sequence"/>
</dbReference>
<dbReference type="EMBL" id="BAABME010002458">
    <property type="protein sequence ID" value="GAA0154722.1"/>
    <property type="molecule type" value="Genomic_DNA"/>
</dbReference>
<evidence type="ECO:0000313" key="3">
    <source>
        <dbReference type="Proteomes" id="UP001454036"/>
    </source>
</evidence>
<feature type="compositionally biased region" description="Basic and acidic residues" evidence="1">
    <location>
        <begin position="408"/>
        <end position="418"/>
    </location>
</feature>
<feature type="compositionally biased region" description="Basic residues" evidence="1">
    <location>
        <begin position="42"/>
        <end position="52"/>
    </location>
</feature>
<name>A0AAV3PXN2_LITER</name>
<feature type="compositionally biased region" description="Basic and acidic residues" evidence="1">
    <location>
        <begin position="53"/>
        <end position="66"/>
    </location>
</feature>
<reference evidence="2 3" key="1">
    <citation type="submission" date="2024-01" db="EMBL/GenBank/DDBJ databases">
        <title>The complete chloroplast genome sequence of Lithospermum erythrorhizon: insights into the phylogenetic relationship among Boraginaceae species and the maternal lineages of purple gromwells.</title>
        <authorList>
            <person name="Okada T."/>
            <person name="Watanabe K."/>
        </authorList>
    </citation>
    <scope>NUCLEOTIDE SEQUENCE [LARGE SCALE GENOMIC DNA]</scope>
</reference>
<keyword evidence="3" id="KW-1185">Reference proteome</keyword>
<feature type="compositionally biased region" description="Basic and acidic residues" evidence="1">
    <location>
        <begin position="198"/>
        <end position="209"/>
    </location>
</feature>
<feature type="compositionally biased region" description="Low complexity" evidence="1">
    <location>
        <begin position="111"/>
        <end position="120"/>
    </location>
</feature>
<sequence>MSRCFAYPPPGYSVSQGSGPALIESIKLQRGSLLAKAEAKKDRKKDKKGRSKEKKEKSKESLLPEKKIHKRSSSGRKIRSLQKLIQSENEQLESSSLTEERVQPIGEQKPSTSSDSTQNSSKRKREVASSQSAVRHEEHSIRSSGNVVRIRLPLKRQNALVSKQEPCSTTSQKTELPSHEQATSQRTELPSHGQTTSRRTELPSHERKAISISREPCYTSGRSALATSNNHLECQVHFPSVQQGHDNVICLRPPRCEDDKVGCLSVPKSVNREDTPAVVSQLPEKKLSNVAFPPLRPPKHEVDNVSSASGPKSHDREDTAAVVSQLLGIKLPNVALPPRPDEKICSTSGIPKAITREDDIFRHPKSLDKKMLKAELKYRDLFLNWVPPPPPQTELESDDQDWLFSKKKNPDNQTEKKLKPNSSMSRCSHSSLWPRAQFIPEADIYALPFTVPF</sequence>
<feature type="compositionally biased region" description="Low complexity" evidence="1">
    <location>
        <begin position="86"/>
        <end position="97"/>
    </location>
</feature>
<organism evidence="2 3">
    <name type="scientific">Lithospermum erythrorhizon</name>
    <name type="common">Purple gromwell</name>
    <name type="synonym">Lithospermum officinale var. erythrorhizon</name>
    <dbReference type="NCBI Taxonomy" id="34254"/>
    <lineage>
        <taxon>Eukaryota</taxon>
        <taxon>Viridiplantae</taxon>
        <taxon>Streptophyta</taxon>
        <taxon>Embryophyta</taxon>
        <taxon>Tracheophyta</taxon>
        <taxon>Spermatophyta</taxon>
        <taxon>Magnoliopsida</taxon>
        <taxon>eudicotyledons</taxon>
        <taxon>Gunneridae</taxon>
        <taxon>Pentapetalae</taxon>
        <taxon>asterids</taxon>
        <taxon>lamiids</taxon>
        <taxon>Boraginales</taxon>
        <taxon>Boraginaceae</taxon>
        <taxon>Boraginoideae</taxon>
        <taxon>Lithospermeae</taxon>
        <taxon>Lithospermum</taxon>
    </lineage>
</organism>
<feature type="compositionally biased region" description="Basic residues" evidence="1">
    <location>
        <begin position="67"/>
        <end position="80"/>
    </location>
</feature>
<dbReference type="PANTHER" id="PTHR34660">
    <property type="entry name" value="MYB-LIKE PROTEIN X"/>
    <property type="match status" value="1"/>
</dbReference>
<accession>A0AAV3PXN2</accession>
<dbReference type="AlphaFoldDB" id="A0AAV3PXN2"/>
<dbReference type="PANTHER" id="PTHR34660:SF7">
    <property type="entry name" value="DNA LIGASE-LIKE PROTEIN"/>
    <property type="match status" value="1"/>
</dbReference>
<protein>
    <submittedName>
        <fullName evidence="2">Uncharacterized protein</fullName>
    </submittedName>
</protein>
<gene>
    <name evidence="2" type="ORF">LIER_12624</name>
</gene>
<feature type="region of interest" description="Disordered" evidence="1">
    <location>
        <begin position="159"/>
        <end position="210"/>
    </location>
</feature>
<evidence type="ECO:0000256" key="1">
    <source>
        <dbReference type="SAM" id="MobiDB-lite"/>
    </source>
</evidence>
<feature type="region of interest" description="Disordered" evidence="1">
    <location>
        <begin position="405"/>
        <end position="427"/>
    </location>
</feature>
<feature type="region of interest" description="Disordered" evidence="1">
    <location>
        <begin position="30"/>
        <end position="145"/>
    </location>
</feature>
<proteinExistence type="predicted"/>
<evidence type="ECO:0000313" key="2">
    <source>
        <dbReference type="EMBL" id="GAA0154722.1"/>
    </source>
</evidence>
<comment type="caution">
    <text evidence="2">The sequence shown here is derived from an EMBL/GenBank/DDBJ whole genome shotgun (WGS) entry which is preliminary data.</text>
</comment>